<feature type="region of interest" description="Disordered" evidence="1">
    <location>
        <begin position="143"/>
        <end position="209"/>
    </location>
</feature>
<feature type="compositionally biased region" description="Polar residues" evidence="1">
    <location>
        <begin position="184"/>
        <end position="196"/>
    </location>
</feature>
<reference evidence="2" key="1">
    <citation type="journal article" date="2023" name="Mol. Phylogenet. Evol.">
        <title>Genome-scale phylogeny and comparative genomics of the fungal order Sordariales.</title>
        <authorList>
            <person name="Hensen N."/>
            <person name="Bonometti L."/>
            <person name="Westerberg I."/>
            <person name="Brannstrom I.O."/>
            <person name="Guillou S."/>
            <person name="Cros-Aarteil S."/>
            <person name="Calhoun S."/>
            <person name="Haridas S."/>
            <person name="Kuo A."/>
            <person name="Mondo S."/>
            <person name="Pangilinan J."/>
            <person name="Riley R."/>
            <person name="LaButti K."/>
            <person name="Andreopoulos B."/>
            <person name="Lipzen A."/>
            <person name="Chen C."/>
            <person name="Yan M."/>
            <person name="Daum C."/>
            <person name="Ng V."/>
            <person name="Clum A."/>
            <person name="Steindorff A."/>
            <person name="Ohm R.A."/>
            <person name="Martin F."/>
            <person name="Silar P."/>
            <person name="Natvig D.O."/>
            <person name="Lalanne C."/>
            <person name="Gautier V."/>
            <person name="Ament-Velasquez S.L."/>
            <person name="Kruys A."/>
            <person name="Hutchinson M.I."/>
            <person name="Powell A.J."/>
            <person name="Barry K."/>
            <person name="Miller A.N."/>
            <person name="Grigoriev I.V."/>
            <person name="Debuchy R."/>
            <person name="Gladieux P."/>
            <person name="Hiltunen Thoren M."/>
            <person name="Johannesson H."/>
        </authorList>
    </citation>
    <scope>NUCLEOTIDE SEQUENCE</scope>
    <source>
        <strain evidence="2">CBS 315.58</strain>
    </source>
</reference>
<dbReference type="Proteomes" id="UP001303160">
    <property type="component" value="Unassembled WGS sequence"/>
</dbReference>
<evidence type="ECO:0000313" key="3">
    <source>
        <dbReference type="Proteomes" id="UP001303160"/>
    </source>
</evidence>
<accession>A0AAN7AQP7</accession>
<proteinExistence type="predicted"/>
<keyword evidence="3" id="KW-1185">Reference proteome</keyword>
<feature type="region of interest" description="Disordered" evidence="1">
    <location>
        <begin position="87"/>
        <end position="113"/>
    </location>
</feature>
<name>A0AAN7AQP7_9PEZI</name>
<reference evidence="2" key="2">
    <citation type="submission" date="2023-05" db="EMBL/GenBank/DDBJ databases">
        <authorList>
            <consortium name="Lawrence Berkeley National Laboratory"/>
            <person name="Steindorff A."/>
            <person name="Hensen N."/>
            <person name="Bonometti L."/>
            <person name="Westerberg I."/>
            <person name="Brannstrom I.O."/>
            <person name="Guillou S."/>
            <person name="Cros-Aarteil S."/>
            <person name="Calhoun S."/>
            <person name="Haridas S."/>
            <person name="Kuo A."/>
            <person name="Mondo S."/>
            <person name="Pangilinan J."/>
            <person name="Riley R."/>
            <person name="Labutti K."/>
            <person name="Andreopoulos B."/>
            <person name="Lipzen A."/>
            <person name="Chen C."/>
            <person name="Yanf M."/>
            <person name="Daum C."/>
            <person name="Ng V."/>
            <person name="Clum A."/>
            <person name="Ohm R."/>
            <person name="Martin F."/>
            <person name="Silar P."/>
            <person name="Natvig D."/>
            <person name="Lalanne C."/>
            <person name="Gautier V."/>
            <person name="Ament-Velasquez S.L."/>
            <person name="Kruys A."/>
            <person name="Hutchinson M.I."/>
            <person name="Powell A.J."/>
            <person name="Barry K."/>
            <person name="Miller A.N."/>
            <person name="Grigoriev I.V."/>
            <person name="Debuchy R."/>
            <person name="Gladieux P."/>
            <person name="Thoren M.H."/>
            <person name="Johannesson H."/>
        </authorList>
    </citation>
    <scope>NUCLEOTIDE SEQUENCE</scope>
    <source>
        <strain evidence="2">CBS 315.58</strain>
    </source>
</reference>
<gene>
    <name evidence="2" type="ORF">QBC40DRAFT_310356</name>
</gene>
<feature type="region of interest" description="Disordered" evidence="1">
    <location>
        <begin position="221"/>
        <end position="257"/>
    </location>
</feature>
<sequence length="257" mass="28635">MAAVAEMEMVGPVANPIPLKCLVCPKKPNFSDLSHLLTHIASKSHLAEKFRVGLRQDPESKADFAAYLDWENDYAINELMAERLATKEKKTTGRKRARNSTSRNSDRPDDDETSLIVDSIKADPDQFLQAQAGFVGWPSTSRQDYYDNSGYQTPITSRSRDSLTLPSTPQPQHAMILRSRRFPSESTAVSGTTSELQSEETNDGDHATKLKGVVYEGMGLFDSATTPQKKKRNQRKDASVLAKMEQTSRQIKPLETV</sequence>
<protein>
    <submittedName>
        <fullName evidence="2">Uncharacterized protein</fullName>
    </submittedName>
</protein>
<dbReference type="EMBL" id="MU864001">
    <property type="protein sequence ID" value="KAK4195818.1"/>
    <property type="molecule type" value="Genomic_DNA"/>
</dbReference>
<feature type="compositionally biased region" description="Polar residues" evidence="1">
    <location>
        <begin position="149"/>
        <end position="171"/>
    </location>
</feature>
<evidence type="ECO:0000256" key="1">
    <source>
        <dbReference type="SAM" id="MobiDB-lite"/>
    </source>
</evidence>
<organism evidence="2 3">
    <name type="scientific">Triangularia verruculosa</name>
    <dbReference type="NCBI Taxonomy" id="2587418"/>
    <lineage>
        <taxon>Eukaryota</taxon>
        <taxon>Fungi</taxon>
        <taxon>Dikarya</taxon>
        <taxon>Ascomycota</taxon>
        <taxon>Pezizomycotina</taxon>
        <taxon>Sordariomycetes</taxon>
        <taxon>Sordariomycetidae</taxon>
        <taxon>Sordariales</taxon>
        <taxon>Podosporaceae</taxon>
        <taxon>Triangularia</taxon>
    </lineage>
</organism>
<comment type="caution">
    <text evidence="2">The sequence shown here is derived from an EMBL/GenBank/DDBJ whole genome shotgun (WGS) entry which is preliminary data.</text>
</comment>
<dbReference type="AlphaFoldDB" id="A0AAN7AQP7"/>
<evidence type="ECO:0000313" key="2">
    <source>
        <dbReference type="EMBL" id="KAK4195818.1"/>
    </source>
</evidence>